<feature type="transmembrane region" description="Helical" evidence="1">
    <location>
        <begin position="194"/>
        <end position="213"/>
    </location>
</feature>
<dbReference type="Proteomes" id="UP000056905">
    <property type="component" value="Chromosome"/>
</dbReference>
<dbReference type="STRING" id="69395.AQ619_05885"/>
<gene>
    <name evidence="2" type="ORF">AQ619_05885</name>
</gene>
<feature type="transmembrane region" description="Helical" evidence="1">
    <location>
        <begin position="219"/>
        <end position="235"/>
    </location>
</feature>
<feature type="transmembrane region" description="Helical" evidence="1">
    <location>
        <begin position="356"/>
        <end position="375"/>
    </location>
</feature>
<sequence>MRPVAGAERKTTWLCAVAVFTIALVPLVGYLAPLGFAPLLALCGLLAIPGLARPRPASPPAMALLVLVIWALVSLAWSPGAPNPGDLKDGDALESVTGLKLLFQLALYGSAIAALRGLSEPSARRVATVLAIGVLALALLVALDGISGASFYQWLRTVIHDPIRPDLAVVKVSIATYALALLFWPTARIMSGRGWTPAAFVLLGAVIIGSLALSADASWAALVFGFVAFGAVKLYGKMAARLLVPAVAAPFVLGPVMLLWGVHSGLVNWLHRHVPRSWDARLDIWAFTADHVQTHAIRGWGLDASRTFGAAIPLHTHNASMQLWLELGAIGAALGGIFFSWVAYRIVGLTEESREDGAIAAGALVTYLTIGGLSFGVWQEWWLALGALTVIAFDISRKD</sequence>
<feature type="transmembrane region" description="Helical" evidence="1">
    <location>
        <begin position="64"/>
        <end position="81"/>
    </location>
</feature>
<keyword evidence="1" id="KW-0472">Membrane</keyword>
<dbReference type="RefSeq" id="WP_062145408.1">
    <property type="nucleotide sequence ID" value="NZ_CP013002.1"/>
</dbReference>
<feature type="transmembrane region" description="Helical" evidence="1">
    <location>
        <begin position="167"/>
        <end position="187"/>
    </location>
</feature>
<dbReference type="OrthoDB" id="8050531at2"/>
<accession>A0A0P0NXT5</accession>
<keyword evidence="3" id="KW-1185">Reference proteome</keyword>
<feature type="transmembrane region" description="Helical" evidence="1">
    <location>
        <begin position="12"/>
        <end position="29"/>
    </location>
</feature>
<evidence type="ECO:0000313" key="3">
    <source>
        <dbReference type="Proteomes" id="UP000056905"/>
    </source>
</evidence>
<dbReference type="AlphaFoldDB" id="A0A0P0NXT5"/>
<feature type="transmembrane region" description="Helical" evidence="1">
    <location>
        <begin position="242"/>
        <end position="262"/>
    </location>
</feature>
<feature type="transmembrane region" description="Helical" evidence="1">
    <location>
        <begin position="35"/>
        <end position="52"/>
    </location>
</feature>
<dbReference type="InterPro" id="IPR051533">
    <property type="entry name" value="WaaL-like"/>
</dbReference>
<protein>
    <submittedName>
        <fullName evidence="2">Polymerase</fullName>
    </submittedName>
</protein>
<feature type="transmembrane region" description="Helical" evidence="1">
    <location>
        <begin position="101"/>
        <end position="118"/>
    </location>
</feature>
<evidence type="ECO:0000313" key="2">
    <source>
        <dbReference type="EMBL" id="ALL12919.1"/>
    </source>
</evidence>
<name>A0A0P0NXT5_9CAUL</name>
<feature type="transmembrane region" description="Helical" evidence="1">
    <location>
        <begin position="130"/>
        <end position="155"/>
    </location>
</feature>
<keyword evidence="1" id="KW-0812">Transmembrane</keyword>
<dbReference type="EMBL" id="CP013002">
    <property type="protein sequence ID" value="ALL12919.1"/>
    <property type="molecule type" value="Genomic_DNA"/>
</dbReference>
<evidence type="ECO:0000256" key="1">
    <source>
        <dbReference type="SAM" id="Phobius"/>
    </source>
</evidence>
<organism evidence="2 3">
    <name type="scientific">Caulobacter henricii</name>
    <dbReference type="NCBI Taxonomy" id="69395"/>
    <lineage>
        <taxon>Bacteria</taxon>
        <taxon>Pseudomonadati</taxon>
        <taxon>Pseudomonadota</taxon>
        <taxon>Alphaproteobacteria</taxon>
        <taxon>Caulobacterales</taxon>
        <taxon>Caulobacteraceae</taxon>
        <taxon>Caulobacter</taxon>
    </lineage>
</organism>
<dbReference type="PANTHER" id="PTHR37422:SF13">
    <property type="entry name" value="LIPOPOLYSACCHARIDE BIOSYNTHESIS PROTEIN PA4999-RELATED"/>
    <property type="match status" value="1"/>
</dbReference>
<keyword evidence="1" id="KW-1133">Transmembrane helix</keyword>
<dbReference type="KEGG" id="chq:AQ619_05885"/>
<feature type="transmembrane region" description="Helical" evidence="1">
    <location>
        <begin position="323"/>
        <end position="344"/>
    </location>
</feature>
<proteinExistence type="predicted"/>
<reference evidence="2 3" key="1">
    <citation type="submission" date="2015-10" db="EMBL/GenBank/DDBJ databases">
        <title>Conservation of the essential genome among Caulobacter and Brevundimonas species.</title>
        <authorList>
            <person name="Scott D."/>
            <person name="Ely B."/>
        </authorList>
    </citation>
    <scope>NUCLEOTIDE SEQUENCE [LARGE SCALE GENOMIC DNA]</scope>
    <source>
        <strain evidence="2 3">CB4</strain>
    </source>
</reference>
<dbReference type="PANTHER" id="PTHR37422">
    <property type="entry name" value="TEICHURONIC ACID BIOSYNTHESIS PROTEIN TUAE"/>
    <property type="match status" value="1"/>
</dbReference>